<evidence type="ECO:0000256" key="2">
    <source>
        <dbReference type="ARBA" id="ARBA00023242"/>
    </source>
</evidence>
<evidence type="ECO:0000313" key="6">
    <source>
        <dbReference type="Proteomes" id="UP000077266"/>
    </source>
</evidence>
<dbReference type="SMART" id="SM00300">
    <property type="entry name" value="ChSh"/>
    <property type="match status" value="1"/>
</dbReference>
<proteinExistence type="predicted"/>
<accession>A0A165HI51</accession>
<feature type="region of interest" description="Disordered" evidence="3">
    <location>
        <begin position="1"/>
        <end position="89"/>
    </location>
</feature>
<feature type="domain" description="Chromo shadow" evidence="4">
    <location>
        <begin position="118"/>
        <end position="189"/>
    </location>
</feature>
<dbReference type="Pfam" id="PF01393">
    <property type="entry name" value="Chromo_shadow"/>
    <property type="match status" value="1"/>
</dbReference>
<protein>
    <recommendedName>
        <fullName evidence="4">Chromo shadow domain-containing protein</fullName>
    </recommendedName>
</protein>
<evidence type="ECO:0000256" key="3">
    <source>
        <dbReference type="SAM" id="MobiDB-lite"/>
    </source>
</evidence>
<keyword evidence="6" id="KW-1185">Reference proteome</keyword>
<feature type="compositionally biased region" description="Basic and acidic residues" evidence="3">
    <location>
        <begin position="1"/>
        <end position="19"/>
    </location>
</feature>
<dbReference type="SUPFAM" id="SSF54160">
    <property type="entry name" value="Chromo domain-like"/>
    <property type="match status" value="1"/>
</dbReference>
<dbReference type="InterPro" id="IPR016197">
    <property type="entry name" value="Chromo-like_dom_sf"/>
</dbReference>
<feature type="compositionally biased region" description="Low complexity" evidence="3">
    <location>
        <begin position="73"/>
        <end position="89"/>
    </location>
</feature>
<comment type="subcellular location">
    <subcellularLocation>
        <location evidence="1">Nucleus</location>
    </subcellularLocation>
</comment>
<dbReference type="OrthoDB" id="433924at2759"/>
<dbReference type="AlphaFoldDB" id="A0A165HI51"/>
<reference evidence="5 6" key="1">
    <citation type="journal article" date="2016" name="Mol. Biol. Evol.">
        <title>Comparative Genomics of Early-Diverging Mushroom-Forming Fungi Provides Insights into the Origins of Lignocellulose Decay Capabilities.</title>
        <authorList>
            <person name="Nagy L.G."/>
            <person name="Riley R."/>
            <person name="Tritt A."/>
            <person name="Adam C."/>
            <person name="Daum C."/>
            <person name="Floudas D."/>
            <person name="Sun H."/>
            <person name="Yadav J.S."/>
            <person name="Pangilinan J."/>
            <person name="Larsson K.H."/>
            <person name="Matsuura K."/>
            <person name="Barry K."/>
            <person name="Labutti K."/>
            <person name="Kuo R."/>
            <person name="Ohm R.A."/>
            <person name="Bhattacharya S.S."/>
            <person name="Shirouzu T."/>
            <person name="Yoshinaga Y."/>
            <person name="Martin F.M."/>
            <person name="Grigoriev I.V."/>
            <person name="Hibbett D.S."/>
        </authorList>
    </citation>
    <scope>NUCLEOTIDE SEQUENCE [LARGE SCALE GENOMIC DNA]</scope>
    <source>
        <strain evidence="5 6">HHB12029</strain>
    </source>
</reference>
<dbReference type="InParanoid" id="A0A165HI51"/>
<gene>
    <name evidence="5" type="ORF">EXIGLDRAFT_84419</name>
</gene>
<sequence length="193" mass="21841">MVEEYWLKYKGKDKPEAKKRVSTGGKPTPKSSSKKTKVESDDDEPPEEPKKRRVSNAGAAAEDEDRPKKKQKMVTTMSTEMKKMSSSGLDADQLKAKLAAVADTSITEVPDPDLGTMQPFMHLRTWENMVQSIQTVEAADDKTLRVYFVIKDKETGDERRVVEDSAVCGKKFPQKLIQFYESHLRWRPAEDSA</sequence>
<dbReference type="Proteomes" id="UP000077266">
    <property type="component" value="Unassembled WGS sequence"/>
</dbReference>
<evidence type="ECO:0000313" key="5">
    <source>
        <dbReference type="EMBL" id="KZV92006.1"/>
    </source>
</evidence>
<keyword evidence="2" id="KW-0539">Nucleus</keyword>
<evidence type="ECO:0000259" key="4">
    <source>
        <dbReference type="SMART" id="SM00300"/>
    </source>
</evidence>
<organism evidence="5 6">
    <name type="scientific">Exidia glandulosa HHB12029</name>
    <dbReference type="NCBI Taxonomy" id="1314781"/>
    <lineage>
        <taxon>Eukaryota</taxon>
        <taxon>Fungi</taxon>
        <taxon>Dikarya</taxon>
        <taxon>Basidiomycota</taxon>
        <taxon>Agaricomycotina</taxon>
        <taxon>Agaricomycetes</taxon>
        <taxon>Auriculariales</taxon>
        <taxon>Exidiaceae</taxon>
        <taxon>Exidia</taxon>
    </lineage>
</organism>
<dbReference type="GO" id="GO:0005634">
    <property type="term" value="C:nucleus"/>
    <property type="evidence" value="ECO:0007669"/>
    <property type="project" value="UniProtKB-SubCell"/>
</dbReference>
<evidence type="ECO:0000256" key="1">
    <source>
        <dbReference type="ARBA" id="ARBA00004123"/>
    </source>
</evidence>
<name>A0A165HI51_EXIGL</name>
<feature type="compositionally biased region" description="Low complexity" evidence="3">
    <location>
        <begin position="22"/>
        <end position="31"/>
    </location>
</feature>
<dbReference type="EMBL" id="KV426016">
    <property type="protein sequence ID" value="KZV92006.1"/>
    <property type="molecule type" value="Genomic_DNA"/>
</dbReference>
<dbReference type="STRING" id="1314781.A0A165HI51"/>
<dbReference type="Gene3D" id="2.40.50.40">
    <property type="match status" value="1"/>
</dbReference>
<dbReference type="InterPro" id="IPR008251">
    <property type="entry name" value="Chromo_shadow_dom"/>
</dbReference>